<keyword evidence="4" id="KW-1185">Reference proteome</keyword>
<gene>
    <name evidence="3" type="ORF">B0H17DRAFT_1142912</name>
</gene>
<feature type="compositionally biased region" description="Basic residues" evidence="1">
    <location>
        <begin position="29"/>
        <end position="43"/>
    </location>
</feature>
<comment type="caution">
    <text evidence="3">The sequence shown here is derived from an EMBL/GenBank/DDBJ whole genome shotgun (WGS) entry which is preliminary data.</text>
</comment>
<feature type="region of interest" description="Disordered" evidence="1">
    <location>
        <begin position="29"/>
        <end position="51"/>
    </location>
</feature>
<dbReference type="SUPFAM" id="SSF49503">
    <property type="entry name" value="Cupredoxins"/>
    <property type="match status" value="1"/>
</dbReference>
<dbReference type="AlphaFoldDB" id="A0AAD7G7F9"/>
<dbReference type="Gene3D" id="2.60.40.420">
    <property type="entry name" value="Cupredoxins - blue copper proteins"/>
    <property type="match status" value="1"/>
</dbReference>
<dbReference type="GO" id="GO:0005507">
    <property type="term" value="F:copper ion binding"/>
    <property type="evidence" value="ECO:0007669"/>
    <property type="project" value="InterPro"/>
</dbReference>
<evidence type="ECO:0000259" key="2">
    <source>
        <dbReference type="Pfam" id="PF07731"/>
    </source>
</evidence>
<proteinExistence type="predicted"/>
<name>A0AAD7G7F9_MYCRO</name>
<feature type="domain" description="Plastocyanin-like" evidence="2">
    <location>
        <begin position="102"/>
        <end position="135"/>
    </location>
</feature>
<evidence type="ECO:0000313" key="3">
    <source>
        <dbReference type="EMBL" id="KAJ7667129.1"/>
    </source>
</evidence>
<dbReference type="InterPro" id="IPR011706">
    <property type="entry name" value="Cu-oxidase_C"/>
</dbReference>
<evidence type="ECO:0000256" key="1">
    <source>
        <dbReference type="SAM" id="MobiDB-lite"/>
    </source>
</evidence>
<dbReference type="EMBL" id="JARKIE010000205">
    <property type="protein sequence ID" value="KAJ7667129.1"/>
    <property type="molecule type" value="Genomic_DNA"/>
</dbReference>
<organism evidence="3 4">
    <name type="scientific">Mycena rosella</name>
    <name type="common">Pink bonnet</name>
    <name type="synonym">Agaricus rosellus</name>
    <dbReference type="NCBI Taxonomy" id="1033263"/>
    <lineage>
        <taxon>Eukaryota</taxon>
        <taxon>Fungi</taxon>
        <taxon>Dikarya</taxon>
        <taxon>Basidiomycota</taxon>
        <taxon>Agaricomycotina</taxon>
        <taxon>Agaricomycetes</taxon>
        <taxon>Agaricomycetidae</taxon>
        <taxon>Agaricales</taxon>
        <taxon>Marasmiineae</taxon>
        <taxon>Mycenaceae</taxon>
        <taxon>Mycena</taxon>
    </lineage>
</organism>
<accession>A0AAD7G7F9</accession>
<dbReference type="Proteomes" id="UP001221757">
    <property type="component" value="Unassembled WGS sequence"/>
</dbReference>
<sequence length="164" mass="18685">MVVPWHEFNIEQTLARRLLLGPIDSHPCPRKTLPRRSGHHASKPKFSFVSPPPSSALPTPFTRFAFRRPLRFSSKSLAAHRLRRTFRRANANMSFSTPSIFTEFVTDNAGPWFLHCHIDLHLEIAFRGLAVLFAEDIPSLKKERVPVAWNDLAGLPLLGLRSLR</sequence>
<protein>
    <recommendedName>
        <fullName evidence="2">Plastocyanin-like domain-containing protein</fullName>
    </recommendedName>
</protein>
<dbReference type="GO" id="GO:0016491">
    <property type="term" value="F:oxidoreductase activity"/>
    <property type="evidence" value="ECO:0007669"/>
    <property type="project" value="InterPro"/>
</dbReference>
<dbReference type="Pfam" id="PF07731">
    <property type="entry name" value="Cu-oxidase_2"/>
    <property type="match status" value="1"/>
</dbReference>
<reference evidence="3" key="1">
    <citation type="submission" date="2023-03" db="EMBL/GenBank/DDBJ databases">
        <title>Massive genome expansion in bonnet fungi (Mycena s.s.) driven by repeated elements and novel gene families across ecological guilds.</title>
        <authorList>
            <consortium name="Lawrence Berkeley National Laboratory"/>
            <person name="Harder C.B."/>
            <person name="Miyauchi S."/>
            <person name="Viragh M."/>
            <person name="Kuo A."/>
            <person name="Thoen E."/>
            <person name="Andreopoulos B."/>
            <person name="Lu D."/>
            <person name="Skrede I."/>
            <person name="Drula E."/>
            <person name="Henrissat B."/>
            <person name="Morin E."/>
            <person name="Kohler A."/>
            <person name="Barry K."/>
            <person name="LaButti K."/>
            <person name="Morin E."/>
            <person name="Salamov A."/>
            <person name="Lipzen A."/>
            <person name="Mereny Z."/>
            <person name="Hegedus B."/>
            <person name="Baldrian P."/>
            <person name="Stursova M."/>
            <person name="Weitz H."/>
            <person name="Taylor A."/>
            <person name="Grigoriev I.V."/>
            <person name="Nagy L.G."/>
            <person name="Martin F."/>
            <person name="Kauserud H."/>
        </authorList>
    </citation>
    <scope>NUCLEOTIDE SEQUENCE</scope>
    <source>
        <strain evidence="3">CBHHK067</strain>
    </source>
</reference>
<evidence type="ECO:0000313" key="4">
    <source>
        <dbReference type="Proteomes" id="UP001221757"/>
    </source>
</evidence>
<dbReference type="InterPro" id="IPR008972">
    <property type="entry name" value="Cupredoxin"/>
</dbReference>